<evidence type="ECO:0000256" key="8">
    <source>
        <dbReference type="ARBA" id="ARBA00022679"/>
    </source>
</evidence>
<evidence type="ECO:0000256" key="10">
    <source>
        <dbReference type="ARBA" id="ARBA00022954"/>
    </source>
</evidence>
<keyword evidence="10" id="KW-0290">Folate-binding</keyword>
<dbReference type="GO" id="GO:0017174">
    <property type="term" value="F:glycine N-methyltransferase activity"/>
    <property type="evidence" value="ECO:0007669"/>
    <property type="project" value="UniProtKB-EC"/>
</dbReference>
<dbReference type="Gene3D" id="3.40.50.150">
    <property type="entry name" value="Vaccinia Virus protein VP39"/>
    <property type="match status" value="1"/>
</dbReference>
<proteinExistence type="predicted"/>
<organism evidence="13 14">
    <name type="scientific">Chrysemys picta bellii</name>
    <name type="common">Western painted turtle</name>
    <name type="synonym">Emys bellii</name>
    <dbReference type="NCBI Taxonomy" id="8478"/>
    <lineage>
        <taxon>Eukaryota</taxon>
        <taxon>Metazoa</taxon>
        <taxon>Chordata</taxon>
        <taxon>Craniata</taxon>
        <taxon>Vertebrata</taxon>
        <taxon>Euteleostomi</taxon>
        <taxon>Archelosauria</taxon>
        <taxon>Testudinata</taxon>
        <taxon>Testudines</taxon>
        <taxon>Cryptodira</taxon>
        <taxon>Durocryptodira</taxon>
        <taxon>Testudinoidea</taxon>
        <taxon>Emydidae</taxon>
        <taxon>Chrysemys</taxon>
    </lineage>
</organism>
<dbReference type="GO" id="GO:0042802">
    <property type="term" value="F:identical protein binding"/>
    <property type="evidence" value="ECO:0007669"/>
    <property type="project" value="TreeGrafter"/>
</dbReference>
<name>A0A8C3FFL9_CHRPI</name>
<dbReference type="GO" id="GO:1904047">
    <property type="term" value="F:S-adenosyl-L-methionine binding"/>
    <property type="evidence" value="ECO:0007669"/>
    <property type="project" value="TreeGrafter"/>
</dbReference>
<evidence type="ECO:0000256" key="2">
    <source>
        <dbReference type="ARBA" id="ARBA00011881"/>
    </source>
</evidence>
<dbReference type="Pfam" id="PF08241">
    <property type="entry name" value="Methyltransf_11"/>
    <property type="match status" value="1"/>
</dbReference>
<dbReference type="InterPro" id="IPR014369">
    <property type="entry name" value="Gly/Sar_N_MeTrfase"/>
</dbReference>
<dbReference type="GO" id="GO:0046500">
    <property type="term" value="P:S-adenosylmethionine metabolic process"/>
    <property type="evidence" value="ECO:0007669"/>
    <property type="project" value="TreeGrafter"/>
</dbReference>
<dbReference type="PANTHER" id="PTHR16458">
    <property type="entry name" value="GLYCINE N-METHYLTRANSFERASE"/>
    <property type="match status" value="1"/>
</dbReference>
<dbReference type="GO" id="GO:0005542">
    <property type="term" value="F:folic acid binding"/>
    <property type="evidence" value="ECO:0007669"/>
    <property type="project" value="UniProtKB-KW"/>
</dbReference>
<protein>
    <recommendedName>
        <fullName evidence="4">Glycine N-methyltransferase</fullName>
        <ecNumber evidence="3">2.1.1.20</ecNumber>
    </recommendedName>
</protein>
<dbReference type="GO" id="GO:0016594">
    <property type="term" value="F:glycine binding"/>
    <property type="evidence" value="ECO:0007669"/>
    <property type="project" value="TreeGrafter"/>
</dbReference>
<dbReference type="CDD" id="cd02440">
    <property type="entry name" value="AdoMet_MTases"/>
    <property type="match status" value="1"/>
</dbReference>
<dbReference type="GeneTree" id="ENSGT00390000006845"/>
<reference evidence="13" key="1">
    <citation type="journal article" date="2015" name="Genome Biol. Evol.">
        <title>Physical Mapping and Refinement of the Painted Turtle Genome (Chrysemys picta) Inform Amniote Genome Evolution and Challenge Turtle-Bird Chromosomal Conservation.</title>
        <authorList>
            <person name="Badenhorst D."/>
            <person name="Hillier L.W."/>
            <person name="Literman R."/>
            <person name="Montiel E.E."/>
            <person name="Radhakrishnan S."/>
            <person name="Shen Y."/>
            <person name="Minx P."/>
            <person name="Janes D.E."/>
            <person name="Warren W.C."/>
            <person name="Edwards S.V."/>
            <person name="Valenzuela N."/>
        </authorList>
    </citation>
    <scope>NUCLEOTIDE SEQUENCE [LARGE SCALE GENOMIC DNA]</scope>
</reference>
<evidence type="ECO:0000256" key="3">
    <source>
        <dbReference type="ARBA" id="ARBA00011999"/>
    </source>
</evidence>
<evidence type="ECO:0000259" key="12">
    <source>
        <dbReference type="Pfam" id="PF08241"/>
    </source>
</evidence>
<dbReference type="GO" id="GO:0046498">
    <property type="term" value="P:S-adenosylhomocysteine metabolic process"/>
    <property type="evidence" value="ECO:0007669"/>
    <property type="project" value="TreeGrafter"/>
</dbReference>
<reference evidence="13" key="3">
    <citation type="submission" date="2025-09" db="UniProtKB">
        <authorList>
            <consortium name="Ensembl"/>
        </authorList>
    </citation>
    <scope>IDENTIFICATION</scope>
</reference>
<reference evidence="13" key="2">
    <citation type="submission" date="2025-08" db="UniProtKB">
        <authorList>
            <consortium name="Ensembl"/>
        </authorList>
    </citation>
    <scope>IDENTIFICATION</scope>
</reference>
<accession>A0A8C3FFL9</accession>
<dbReference type="AlphaFoldDB" id="A0A8C3FFL9"/>
<feature type="domain" description="Methyltransferase type 11" evidence="12">
    <location>
        <begin position="60"/>
        <end position="157"/>
    </location>
</feature>
<comment type="catalytic activity">
    <reaction evidence="11">
        <text>glycine + S-adenosyl-L-methionine = sarcosine + S-adenosyl-L-homocysteine + H(+)</text>
        <dbReference type="Rhea" id="RHEA:19937"/>
        <dbReference type="ChEBI" id="CHEBI:15378"/>
        <dbReference type="ChEBI" id="CHEBI:57305"/>
        <dbReference type="ChEBI" id="CHEBI:57433"/>
        <dbReference type="ChEBI" id="CHEBI:57856"/>
        <dbReference type="ChEBI" id="CHEBI:59789"/>
        <dbReference type="EC" id="2.1.1.20"/>
    </reaction>
    <physiologicalReaction direction="left-to-right" evidence="11">
        <dbReference type="Rhea" id="RHEA:19938"/>
    </physiologicalReaction>
</comment>
<evidence type="ECO:0000313" key="13">
    <source>
        <dbReference type="Ensembl" id="ENSCPBP00000004787.1"/>
    </source>
</evidence>
<keyword evidence="5" id="KW-0963">Cytoplasm</keyword>
<evidence type="ECO:0000256" key="5">
    <source>
        <dbReference type="ARBA" id="ARBA00022490"/>
    </source>
</evidence>
<dbReference type="Proteomes" id="UP000694380">
    <property type="component" value="Chromosome 17"/>
</dbReference>
<keyword evidence="7" id="KW-0489">Methyltransferase</keyword>
<evidence type="ECO:0000256" key="11">
    <source>
        <dbReference type="ARBA" id="ARBA00048261"/>
    </source>
</evidence>
<keyword evidence="6" id="KW-0597">Phosphoprotein</keyword>
<evidence type="ECO:0000256" key="7">
    <source>
        <dbReference type="ARBA" id="ARBA00022603"/>
    </source>
</evidence>
<evidence type="ECO:0000256" key="9">
    <source>
        <dbReference type="ARBA" id="ARBA00022691"/>
    </source>
</evidence>
<dbReference type="Ensembl" id="ENSCPBT00000005828.1">
    <property type="protein sequence ID" value="ENSCPBP00000004787.1"/>
    <property type="gene ID" value="ENSCPBG00000003801.1"/>
</dbReference>
<keyword evidence="14" id="KW-1185">Reference proteome</keyword>
<evidence type="ECO:0000256" key="4">
    <source>
        <dbReference type="ARBA" id="ARBA00019972"/>
    </source>
</evidence>
<keyword evidence="9" id="KW-0949">S-adenosyl-L-methionine</keyword>
<dbReference type="GO" id="GO:0005829">
    <property type="term" value="C:cytosol"/>
    <property type="evidence" value="ECO:0007669"/>
    <property type="project" value="TreeGrafter"/>
</dbReference>
<comment type="subcellular location">
    <subcellularLocation>
        <location evidence="1">Cytoplasm</location>
    </subcellularLocation>
</comment>
<keyword evidence="8" id="KW-0808">Transferase</keyword>
<evidence type="ECO:0000256" key="1">
    <source>
        <dbReference type="ARBA" id="ARBA00004496"/>
    </source>
</evidence>
<dbReference type="EC" id="2.1.1.20" evidence="3"/>
<dbReference type="FunFam" id="3.40.50.150:FF:000113">
    <property type="entry name" value="Glycine N-methyltransferase"/>
    <property type="match status" value="1"/>
</dbReference>
<dbReference type="InterPro" id="IPR029063">
    <property type="entry name" value="SAM-dependent_MTases_sf"/>
</dbReference>
<sequence length="181" mass="20023">MACLTLLSLVGGQERGWELLEGRKCSRTKETPKSTPLCVTPPAGVCHALSALGRVDSIMLVEDGFSVTSVDASDKMLKYALKERWNRRKEEAFDKWVIEEANWLTLDKDVQKPGDGFDAVICLGNSFAHLPDFKGDQSDHKLALKNIASMVRPGGLMCPGNVNPHSWPGEREQLWLTADRA</sequence>
<dbReference type="SUPFAM" id="SSF53335">
    <property type="entry name" value="S-adenosyl-L-methionine-dependent methyltransferases"/>
    <property type="match status" value="1"/>
</dbReference>
<dbReference type="GO" id="GO:1901052">
    <property type="term" value="P:sarcosine metabolic process"/>
    <property type="evidence" value="ECO:0007669"/>
    <property type="project" value="TreeGrafter"/>
</dbReference>
<dbReference type="GO" id="GO:0006111">
    <property type="term" value="P:regulation of gluconeogenesis"/>
    <property type="evidence" value="ECO:0007669"/>
    <property type="project" value="TreeGrafter"/>
</dbReference>
<dbReference type="GO" id="GO:0051289">
    <property type="term" value="P:protein homotetramerization"/>
    <property type="evidence" value="ECO:0007669"/>
    <property type="project" value="TreeGrafter"/>
</dbReference>
<evidence type="ECO:0000256" key="6">
    <source>
        <dbReference type="ARBA" id="ARBA00022553"/>
    </source>
</evidence>
<comment type="subunit">
    <text evidence="2">Homotetramer.</text>
</comment>
<dbReference type="PANTHER" id="PTHR16458:SF2">
    <property type="entry name" value="GLYCINE N-METHYLTRANSFERASE"/>
    <property type="match status" value="1"/>
</dbReference>
<dbReference type="InterPro" id="IPR013216">
    <property type="entry name" value="Methyltransf_11"/>
</dbReference>
<evidence type="ECO:0000313" key="14">
    <source>
        <dbReference type="Proteomes" id="UP000694380"/>
    </source>
</evidence>
<dbReference type="GO" id="GO:0032259">
    <property type="term" value="P:methylation"/>
    <property type="evidence" value="ECO:0007669"/>
    <property type="project" value="UniProtKB-KW"/>
</dbReference>
<dbReference type="GO" id="GO:0006730">
    <property type="term" value="P:one-carbon metabolic process"/>
    <property type="evidence" value="ECO:0007669"/>
    <property type="project" value="TreeGrafter"/>
</dbReference>